<keyword evidence="3" id="KW-0238">DNA-binding</keyword>
<dbReference type="GO" id="GO:0006310">
    <property type="term" value="P:DNA recombination"/>
    <property type="evidence" value="ECO:0007669"/>
    <property type="project" value="UniProtKB-KW"/>
</dbReference>
<proteinExistence type="inferred from homology"/>
<dbReference type="Pfam" id="PF00589">
    <property type="entry name" value="Phage_integrase"/>
    <property type="match status" value="1"/>
</dbReference>
<reference evidence="7 8" key="1">
    <citation type="submission" date="2018-01" db="EMBL/GenBank/DDBJ databases">
        <title>Genomic Encyclopedia of Type Strains, Phase III (KMG-III): the genomes of soil and plant-associated and newly described type strains.</title>
        <authorList>
            <person name="Whitman W."/>
        </authorList>
    </citation>
    <scope>NUCLEOTIDE SEQUENCE [LARGE SCALE GENOMIC DNA]</scope>
    <source>
        <strain evidence="7 8">JCM 18070</strain>
    </source>
</reference>
<dbReference type="InterPro" id="IPR025166">
    <property type="entry name" value="Integrase_DNA_bind_dom"/>
</dbReference>
<dbReference type="GO" id="GO:0003677">
    <property type="term" value="F:DNA binding"/>
    <property type="evidence" value="ECO:0007669"/>
    <property type="project" value="UniProtKB-KW"/>
</dbReference>
<feature type="region of interest" description="Disordered" evidence="5">
    <location>
        <begin position="90"/>
        <end position="118"/>
    </location>
</feature>
<dbReference type="Pfam" id="PF13356">
    <property type="entry name" value="Arm-DNA-bind_3"/>
    <property type="match status" value="1"/>
</dbReference>
<feature type="domain" description="Tyr recombinase" evidence="6">
    <location>
        <begin position="222"/>
        <end position="421"/>
    </location>
</feature>
<keyword evidence="8" id="KW-1185">Reference proteome</keyword>
<dbReference type="RefSeq" id="WP_103704075.1">
    <property type="nucleotide sequence ID" value="NZ_PQGA01000003.1"/>
</dbReference>
<evidence type="ECO:0000259" key="6">
    <source>
        <dbReference type="PROSITE" id="PS51898"/>
    </source>
</evidence>
<dbReference type="InterPro" id="IPR002104">
    <property type="entry name" value="Integrase_catalytic"/>
</dbReference>
<dbReference type="InterPro" id="IPR013762">
    <property type="entry name" value="Integrase-like_cat_sf"/>
</dbReference>
<dbReference type="Gene3D" id="1.10.150.130">
    <property type="match status" value="1"/>
</dbReference>
<evidence type="ECO:0000313" key="8">
    <source>
        <dbReference type="Proteomes" id="UP000237381"/>
    </source>
</evidence>
<dbReference type="InterPro" id="IPR050808">
    <property type="entry name" value="Phage_Integrase"/>
</dbReference>
<dbReference type="OrthoDB" id="9775880at2"/>
<accession>A0A2S4MGM9</accession>
<dbReference type="CDD" id="cd00801">
    <property type="entry name" value="INT_P4_C"/>
    <property type="match status" value="1"/>
</dbReference>
<dbReference type="SUPFAM" id="SSF56349">
    <property type="entry name" value="DNA breaking-rejoining enzymes"/>
    <property type="match status" value="1"/>
</dbReference>
<name>A0A2S4MGM9_9BURK</name>
<dbReference type="PROSITE" id="PS51898">
    <property type="entry name" value="TYR_RECOMBINASE"/>
    <property type="match status" value="1"/>
</dbReference>
<dbReference type="PANTHER" id="PTHR30629">
    <property type="entry name" value="PROPHAGE INTEGRASE"/>
    <property type="match status" value="1"/>
</dbReference>
<organism evidence="7 8">
    <name type="scientific">Paraburkholderia eburnea</name>
    <dbReference type="NCBI Taxonomy" id="1189126"/>
    <lineage>
        <taxon>Bacteria</taxon>
        <taxon>Pseudomonadati</taxon>
        <taxon>Pseudomonadota</taxon>
        <taxon>Betaproteobacteria</taxon>
        <taxon>Burkholderiales</taxon>
        <taxon>Burkholderiaceae</taxon>
        <taxon>Paraburkholderia</taxon>
    </lineage>
</organism>
<evidence type="ECO:0000256" key="2">
    <source>
        <dbReference type="ARBA" id="ARBA00022908"/>
    </source>
</evidence>
<dbReference type="InterPro" id="IPR038488">
    <property type="entry name" value="Integrase_DNA-bd_sf"/>
</dbReference>
<dbReference type="InterPro" id="IPR011010">
    <property type="entry name" value="DNA_brk_join_enz"/>
</dbReference>
<evidence type="ECO:0000256" key="4">
    <source>
        <dbReference type="ARBA" id="ARBA00023172"/>
    </source>
</evidence>
<evidence type="ECO:0000256" key="3">
    <source>
        <dbReference type="ARBA" id="ARBA00023125"/>
    </source>
</evidence>
<dbReference type="Pfam" id="PF22022">
    <property type="entry name" value="Phage_int_M"/>
    <property type="match status" value="1"/>
</dbReference>
<protein>
    <submittedName>
        <fullName evidence="7">Uncharacterized protein DUF4102</fullName>
    </submittedName>
</protein>
<sequence length="448" mass="50136">MGKLTVRAIESFKPAEKPYHKPDGDGLRLRIATDGTKSWQIKYTANGKETTVTLPRRYGQRTDDGHLSLEDARIEAAGIRALARSGTDYQQKIADDRAAEERARQRERDEQEARNRRKTVRQLFEQWATAELSSRKDGGAETKRGLEKDVLSAIGNRHADDITRADIMAILDGVKARNANRLANRLLAEMRQMFGFGAVREIVKVDPTYGIKKRDVGGKDAERERTLSEEEIKELPEKLEAANLLTSTKHAVWVMLSTLARIGELTNARKADIDIDAGTWIIPAEHSKNGKPHTVYLSDFAALHMGELLALSDDPVWLFPARNIDTDEPSRAVCSKSITKQLHDRQRGKTKTNGTALTTALTLPGGTWTPHDLRRTGSTLMGELGVHGDVIEKCLNHTEENKIKRTYQRAIRQQEQIEAWQKLGDRLDLLTRDDVDNVVTLAGRAANA</sequence>
<feature type="compositionally biased region" description="Basic and acidic residues" evidence="5">
    <location>
        <begin position="93"/>
        <end position="114"/>
    </location>
</feature>
<evidence type="ECO:0000256" key="1">
    <source>
        <dbReference type="ARBA" id="ARBA00008857"/>
    </source>
</evidence>
<dbReference type="Proteomes" id="UP000237381">
    <property type="component" value="Unassembled WGS sequence"/>
</dbReference>
<dbReference type="GO" id="GO:0015074">
    <property type="term" value="P:DNA integration"/>
    <property type="evidence" value="ECO:0007669"/>
    <property type="project" value="UniProtKB-KW"/>
</dbReference>
<comment type="caution">
    <text evidence="7">The sequence shown here is derived from an EMBL/GenBank/DDBJ whole genome shotgun (WGS) entry which is preliminary data.</text>
</comment>
<gene>
    <name evidence="7" type="ORF">B0G62_103462</name>
</gene>
<evidence type="ECO:0000313" key="7">
    <source>
        <dbReference type="EMBL" id="POR53880.1"/>
    </source>
</evidence>
<dbReference type="InterPro" id="IPR010998">
    <property type="entry name" value="Integrase_recombinase_N"/>
</dbReference>
<keyword evidence="4" id="KW-0233">DNA recombination</keyword>
<evidence type="ECO:0000256" key="5">
    <source>
        <dbReference type="SAM" id="MobiDB-lite"/>
    </source>
</evidence>
<dbReference type="PANTHER" id="PTHR30629:SF2">
    <property type="entry name" value="PROPHAGE INTEGRASE INTS-RELATED"/>
    <property type="match status" value="1"/>
</dbReference>
<dbReference type="AlphaFoldDB" id="A0A2S4MGM9"/>
<comment type="similarity">
    <text evidence="1">Belongs to the 'phage' integrase family.</text>
</comment>
<dbReference type="Gene3D" id="3.30.160.390">
    <property type="entry name" value="Integrase, DNA-binding domain"/>
    <property type="match status" value="1"/>
</dbReference>
<dbReference type="EMBL" id="PQGA01000003">
    <property type="protein sequence ID" value="POR53880.1"/>
    <property type="molecule type" value="Genomic_DNA"/>
</dbReference>
<keyword evidence="2" id="KW-0229">DNA integration</keyword>
<dbReference type="InterPro" id="IPR053876">
    <property type="entry name" value="Phage_int_M"/>
</dbReference>
<dbReference type="Gene3D" id="1.10.443.10">
    <property type="entry name" value="Intergrase catalytic core"/>
    <property type="match status" value="1"/>
</dbReference>